<reference evidence="8 9" key="1">
    <citation type="submission" date="2023-03" db="EMBL/GenBank/DDBJ databases">
        <title>Bacillus Genome Sequencing.</title>
        <authorList>
            <person name="Dunlap C."/>
        </authorList>
    </citation>
    <scope>NUCLEOTIDE SEQUENCE [LARGE SCALE GENOMIC DNA]</scope>
    <source>
        <strain evidence="8 9">BD-533</strain>
    </source>
</reference>
<dbReference type="PANTHER" id="PTHR30349:SF64">
    <property type="entry name" value="PROPHAGE INTEGRASE INTD-RELATED"/>
    <property type="match status" value="1"/>
</dbReference>
<dbReference type="InterPro" id="IPR002104">
    <property type="entry name" value="Integrase_catalytic"/>
</dbReference>
<comment type="similarity">
    <text evidence="1">Belongs to the 'phage' integrase family.</text>
</comment>
<dbReference type="InterPro" id="IPR013762">
    <property type="entry name" value="Integrase-like_cat_sf"/>
</dbReference>
<dbReference type="PROSITE" id="PS51898">
    <property type="entry name" value="TYR_RECOMBINASE"/>
    <property type="match status" value="1"/>
</dbReference>
<dbReference type="PROSITE" id="PS51900">
    <property type="entry name" value="CB"/>
    <property type="match status" value="1"/>
</dbReference>
<evidence type="ECO:0000256" key="3">
    <source>
        <dbReference type="ARBA" id="ARBA00023125"/>
    </source>
</evidence>
<accession>A0ABU6GET1</accession>
<evidence type="ECO:0000259" key="6">
    <source>
        <dbReference type="PROSITE" id="PS51898"/>
    </source>
</evidence>
<evidence type="ECO:0000313" key="9">
    <source>
        <dbReference type="Proteomes" id="UP001338137"/>
    </source>
</evidence>
<organism evidence="8 9">
    <name type="scientific">Paenibacillus alba</name>
    <dbReference type="NCBI Taxonomy" id="1197127"/>
    <lineage>
        <taxon>Bacteria</taxon>
        <taxon>Bacillati</taxon>
        <taxon>Bacillota</taxon>
        <taxon>Bacilli</taxon>
        <taxon>Bacillales</taxon>
        <taxon>Paenibacillaceae</taxon>
        <taxon>Paenibacillus</taxon>
    </lineage>
</organism>
<dbReference type="Pfam" id="PF00589">
    <property type="entry name" value="Phage_integrase"/>
    <property type="match status" value="1"/>
</dbReference>
<dbReference type="InterPro" id="IPR050090">
    <property type="entry name" value="Tyrosine_recombinase_XerCD"/>
</dbReference>
<dbReference type="Proteomes" id="UP001338137">
    <property type="component" value="Unassembled WGS sequence"/>
</dbReference>
<feature type="domain" description="Tyr recombinase" evidence="6">
    <location>
        <begin position="130"/>
        <end position="306"/>
    </location>
</feature>
<evidence type="ECO:0000256" key="4">
    <source>
        <dbReference type="ARBA" id="ARBA00023172"/>
    </source>
</evidence>
<protein>
    <submittedName>
        <fullName evidence="8">Tyrosine-type recombinase/integrase</fullName>
    </submittedName>
</protein>
<keyword evidence="4" id="KW-0233">DNA recombination</keyword>
<name>A0ABU6GET1_9BACL</name>
<evidence type="ECO:0000256" key="5">
    <source>
        <dbReference type="PROSITE-ProRule" id="PRU01248"/>
    </source>
</evidence>
<feature type="domain" description="Core-binding (CB)" evidence="7">
    <location>
        <begin position="20"/>
        <end position="106"/>
    </location>
</feature>
<evidence type="ECO:0000256" key="2">
    <source>
        <dbReference type="ARBA" id="ARBA00022908"/>
    </source>
</evidence>
<evidence type="ECO:0000313" key="8">
    <source>
        <dbReference type="EMBL" id="MEC0232730.1"/>
    </source>
</evidence>
<dbReference type="RefSeq" id="WP_326076951.1">
    <property type="nucleotide sequence ID" value="NZ_JARLKY010000169.1"/>
</dbReference>
<dbReference type="EMBL" id="JARLKY010000169">
    <property type="protein sequence ID" value="MEC0232730.1"/>
    <property type="molecule type" value="Genomic_DNA"/>
</dbReference>
<comment type="caution">
    <text evidence="8">The sequence shown here is derived from an EMBL/GenBank/DDBJ whole genome shotgun (WGS) entry which is preliminary data.</text>
</comment>
<evidence type="ECO:0000259" key="7">
    <source>
        <dbReference type="PROSITE" id="PS51900"/>
    </source>
</evidence>
<dbReference type="InterPro" id="IPR004107">
    <property type="entry name" value="Integrase_SAM-like_N"/>
</dbReference>
<dbReference type="Pfam" id="PF13495">
    <property type="entry name" value="Phage_int_SAM_4"/>
    <property type="match status" value="1"/>
</dbReference>
<dbReference type="InterPro" id="IPR010998">
    <property type="entry name" value="Integrase_recombinase_N"/>
</dbReference>
<keyword evidence="3 5" id="KW-0238">DNA-binding</keyword>
<dbReference type="InterPro" id="IPR011010">
    <property type="entry name" value="DNA_brk_join_enz"/>
</dbReference>
<sequence>MATPSGLFQVAVLTENNQVYSDDQIVKLFFATCQWSKYTVRNYRSAINKFRDFLGDKSLKEVTWKEIEVYRICLVEGLFSEQDKPKAPATIAIHLAPLRFLYKWGSDPNINIFKNNPTTRMKAPKIPINSKNNYLTKREVACLLAQLKRQGPRDYLIGATLVLLGLRVSELVSIEKGNFHTDPEETSIWLTINGKGGKEREVKIPQTLWNLFNEYFAYLSDTSMLSSQKVFPISVRLVERIIKTAREQSNLGKKVTPHWLRHTNATLALLRGATLQQVQESLGHTHINTTQRYLHTVQQISKAAPDFVADFLNDSL</sequence>
<dbReference type="Gene3D" id="1.10.150.130">
    <property type="match status" value="1"/>
</dbReference>
<keyword evidence="9" id="KW-1185">Reference proteome</keyword>
<dbReference type="InterPro" id="IPR044068">
    <property type="entry name" value="CB"/>
</dbReference>
<gene>
    <name evidence="8" type="ORF">P4I72_37135</name>
</gene>
<proteinExistence type="inferred from homology"/>
<dbReference type="PANTHER" id="PTHR30349">
    <property type="entry name" value="PHAGE INTEGRASE-RELATED"/>
    <property type="match status" value="1"/>
</dbReference>
<dbReference type="SUPFAM" id="SSF56349">
    <property type="entry name" value="DNA breaking-rejoining enzymes"/>
    <property type="match status" value="1"/>
</dbReference>
<keyword evidence="2" id="KW-0229">DNA integration</keyword>
<evidence type="ECO:0000256" key="1">
    <source>
        <dbReference type="ARBA" id="ARBA00008857"/>
    </source>
</evidence>
<dbReference type="Gene3D" id="1.10.443.10">
    <property type="entry name" value="Intergrase catalytic core"/>
    <property type="match status" value="1"/>
</dbReference>